<accession>A0A1H2TI86</accession>
<protein>
    <recommendedName>
        <fullName evidence="3">DUF2059 domain-containing protein</fullName>
    </recommendedName>
</protein>
<evidence type="ECO:0008006" key="3">
    <source>
        <dbReference type="Google" id="ProtNLM"/>
    </source>
</evidence>
<gene>
    <name evidence="1" type="ORF">SAMN04488041_102173</name>
</gene>
<evidence type="ECO:0000313" key="2">
    <source>
        <dbReference type="Proteomes" id="UP000183076"/>
    </source>
</evidence>
<organism evidence="1 2">
    <name type="scientific">Sulfitobacter pontiacus</name>
    <dbReference type="NCBI Taxonomy" id="60137"/>
    <lineage>
        <taxon>Bacteria</taxon>
        <taxon>Pseudomonadati</taxon>
        <taxon>Pseudomonadota</taxon>
        <taxon>Alphaproteobacteria</taxon>
        <taxon>Rhodobacterales</taxon>
        <taxon>Roseobacteraceae</taxon>
        <taxon>Sulfitobacter</taxon>
    </lineage>
</organism>
<dbReference type="AlphaFoldDB" id="A0A1H2TI86"/>
<dbReference type="STRING" id="60137.SAMN04488041_102173"/>
<dbReference type="RefSeq" id="WP_074634902.1">
    <property type="nucleotide sequence ID" value="NZ_CP160849.1"/>
</dbReference>
<sequence length="269" mass="29298">MRAFVLAAGLWMLALPLWADARSTVLVDVLRLGELAEILQREGLENAETLDRDMLGGQGGAGWALQVRAIYNPERIVETLRGALDAGLQGQTREDVIAFFAQGTGARIITLENEARAAITDPEVEDAARAGFHDLEGSDDPRLAQIATLIDSGDMIDRNVTAAMNSNFQFMRGMADGNALQMTEAEMLADVAQQQEEIAQDTRGWLYGYLLLAYSPLEDAELDRYIVFAQSDAGRSLNTALFEGFGTAYEDVSYALGRAVALNMVAEEL</sequence>
<dbReference type="EMBL" id="FNNB01000002">
    <property type="protein sequence ID" value="SDW43385.1"/>
    <property type="molecule type" value="Genomic_DNA"/>
</dbReference>
<name>A0A1H2TI86_9RHOB</name>
<dbReference type="GeneID" id="94022106"/>
<dbReference type="Proteomes" id="UP000183076">
    <property type="component" value="Unassembled WGS sequence"/>
</dbReference>
<evidence type="ECO:0000313" key="1">
    <source>
        <dbReference type="EMBL" id="SDW43385.1"/>
    </source>
</evidence>
<proteinExistence type="predicted"/>
<reference evidence="2" key="1">
    <citation type="submission" date="2016-10" db="EMBL/GenBank/DDBJ databases">
        <authorList>
            <person name="Varghese N."/>
            <person name="Submissions S."/>
        </authorList>
    </citation>
    <scope>NUCLEOTIDE SEQUENCE [LARGE SCALE GENOMIC DNA]</scope>
    <source>
        <strain evidence="2">DSM 10014</strain>
    </source>
</reference>